<evidence type="ECO:0000313" key="4">
    <source>
        <dbReference type="EMBL" id="NER31985.1"/>
    </source>
</evidence>
<dbReference type="InterPro" id="IPR029063">
    <property type="entry name" value="SAM-dependent_MTases_sf"/>
</dbReference>
<comment type="caution">
    <text evidence="4">The sequence shown here is derived from an EMBL/GenBank/DDBJ whole genome shotgun (WGS) entry which is preliminary data.</text>
</comment>
<dbReference type="InterPro" id="IPR019257">
    <property type="entry name" value="MeTrfase_dom"/>
</dbReference>
<dbReference type="GO" id="GO:0008168">
    <property type="term" value="F:methyltransferase activity"/>
    <property type="evidence" value="ECO:0007669"/>
    <property type="project" value="UniProtKB-KW"/>
</dbReference>
<reference evidence="4" key="1">
    <citation type="submission" date="2019-11" db="EMBL/GenBank/DDBJ databases">
        <title>Genomic insights into an expanded diversity of filamentous marine cyanobacteria reveals the extraordinary biosynthetic potential of Moorea and Okeania.</title>
        <authorList>
            <person name="Ferreira Leao T."/>
            <person name="Wang M."/>
            <person name="Moss N."/>
            <person name="Da Silva R."/>
            <person name="Sanders J."/>
            <person name="Nurk S."/>
            <person name="Gurevich A."/>
            <person name="Humphrey G."/>
            <person name="Reher R."/>
            <person name="Zhu Q."/>
            <person name="Belda-Ferre P."/>
            <person name="Glukhov E."/>
            <person name="Rex R."/>
            <person name="Dorrestein P.C."/>
            <person name="Knight R."/>
            <person name="Pevzner P."/>
            <person name="Gerwick W.H."/>
            <person name="Gerwick L."/>
        </authorList>
    </citation>
    <scope>NUCLEOTIDE SEQUENCE</scope>
    <source>
        <strain evidence="4">SIO1C4</strain>
    </source>
</reference>
<dbReference type="GO" id="GO:0032259">
    <property type="term" value="P:methylation"/>
    <property type="evidence" value="ECO:0007669"/>
    <property type="project" value="UniProtKB-KW"/>
</dbReference>
<dbReference type="InterPro" id="IPR051128">
    <property type="entry name" value="EgtD_Methyltrsf_superfamily"/>
</dbReference>
<accession>A0A6B3NM11</accession>
<organism evidence="4">
    <name type="scientific">Symploca sp. SIO1C4</name>
    <dbReference type="NCBI Taxonomy" id="2607765"/>
    <lineage>
        <taxon>Bacteria</taxon>
        <taxon>Bacillati</taxon>
        <taxon>Cyanobacteriota</taxon>
        <taxon>Cyanophyceae</taxon>
        <taxon>Coleofasciculales</taxon>
        <taxon>Coleofasciculaceae</taxon>
        <taxon>Symploca</taxon>
    </lineage>
</organism>
<evidence type="ECO:0000256" key="2">
    <source>
        <dbReference type="ARBA" id="ARBA00022679"/>
    </source>
</evidence>
<proteinExistence type="predicted"/>
<evidence type="ECO:0000259" key="3">
    <source>
        <dbReference type="Pfam" id="PF10017"/>
    </source>
</evidence>
<gene>
    <name evidence="4" type="ORF">F6J89_31355</name>
</gene>
<dbReference type="SUPFAM" id="SSF53335">
    <property type="entry name" value="S-adenosyl-L-methionine-dependent methyltransferases"/>
    <property type="match status" value="1"/>
</dbReference>
<name>A0A6B3NM11_9CYAN</name>
<dbReference type="AlphaFoldDB" id="A0A6B3NM11"/>
<sequence>MIHKFERVYVHPSQSPEQVYRDYLASFSLRQINHKFHYDSVKQSQKWLRIHERFSPSRNNPDCINAYKNCFQKAASILDNTSSWQLIGLGCGGGTKDNTLVSYLSNTEKKSIYYPVDVSLSLALIAAQKVRASYPNLSVQPIVCDLLHADDLIHLINKEGEADRTVITFFGMLPNFPPDQIMPILGNFLQKGDLLLLSANLAPGDDYLKGIHKIFDQYDNELTKDWLMTILIDAGVNQENGQIISYIENDQKTQDLKRIGVYFELRNDLNLELEDQLIQWAHGNKVQLFFSYRYNTTMIQKILNQYSINILDYWEAANQEEGIYLCQKQ</sequence>
<dbReference type="EMBL" id="JAAHFQ010001013">
    <property type="protein sequence ID" value="NER31985.1"/>
    <property type="molecule type" value="Genomic_DNA"/>
</dbReference>
<dbReference type="PANTHER" id="PTHR43397:SF1">
    <property type="entry name" value="ERGOTHIONEINE BIOSYNTHESIS PROTEIN 1"/>
    <property type="match status" value="1"/>
</dbReference>
<dbReference type="Gene3D" id="3.40.50.150">
    <property type="entry name" value="Vaccinia Virus protein VP39"/>
    <property type="match status" value="1"/>
</dbReference>
<feature type="domain" description="Histidine-specific methyltransferase SAM-dependent" evidence="3">
    <location>
        <begin position="72"/>
        <end position="328"/>
    </location>
</feature>
<dbReference type="Pfam" id="PF10017">
    <property type="entry name" value="Methyltransf_33"/>
    <property type="match status" value="1"/>
</dbReference>
<keyword evidence="2 4" id="KW-0808">Transferase</keyword>
<evidence type="ECO:0000256" key="1">
    <source>
        <dbReference type="ARBA" id="ARBA00022603"/>
    </source>
</evidence>
<dbReference type="PANTHER" id="PTHR43397">
    <property type="entry name" value="ERGOTHIONEINE BIOSYNTHESIS PROTEIN 1"/>
    <property type="match status" value="1"/>
</dbReference>
<keyword evidence="1 4" id="KW-0489">Methyltransferase</keyword>
<protein>
    <submittedName>
        <fullName evidence="4">L-histidine N(Alpha)-methyltransferase</fullName>
    </submittedName>
</protein>